<keyword evidence="1" id="KW-0175">Coiled coil</keyword>
<feature type="coiled-coil region" evidence="1">
    <location>
        <begin position="25"/>
        <end position="66"/>
    </location>
</feature>
<sequence length="97" mass="11769">MATSTELQKLNKTITNHFKILTKQINKIDERNLNYEDMLKKITKRMDSHEQVLENLTKVMRRLEIATEKRNTELKNLAHELKTYAYFKRIHTDWHLK</sequence>
<evidence type="ECO:0000256" key="1">
    <source>
        <dbReference type="SAM" id="Coils"/>
    </source>
</evidence>
<proteinExistence type="predicted"/>
<evidence type="ECO:0000313" key="3">
    <source>
        <dbReference type="Proteomes" id="UP000053105"/>
    </source>
</evidence>
<protein>
    <submittedName>
        <fullName evidence="2">Uncharacterized protein</fullName>
    </submittedName>
</protein>
<gene>
    <name evidence="2" type="ORF">WN51_12788</name>
</gene>
<dbReference type="AlphaFoldDB" id="A0A0M9A4C4"/>
<name>A0A0M9A4C4_9HYME</name>
<accession>A0A0M9A4C4</accession>
<reference evidence="2 3" key="1">
    <citation type="submission" date="2015-07" db="EMBL/GenBank/DDBJ databases">
        <title>The genome of Melipona quadrifasciata.</title>
        <authorList>
            <person name="Pan H."/>
            <person name="Kapheim K."/>
        </authorList>
    </citation>
    <scope>NUCLEOTIDE SEQUENCE [LARGE SCALE GENOMIC DNA]</scope>
    <source>
        <strain evidence="2">0111107301</strain>
        <tissue evidence="2">Whole body</tissue>
    </source>
</reference>
<dbReference type="EMBL" id="KQ435760">
    <property type="protein sequence ID" value="KOX75599.1"/>
    <property type="molecule type" value="Genomic_DNA"/>
</dbReference>
<evidence type="ECO:0000313" key="2">
    <source>
        <dbReference type="EMBL" id="KOX75599.1"/>
    </source>
</evidence>
<keyword evidence="3" id="KW-1185">Reference proteome</keyword>
<organism evidence="2 3">
    <name type="scientific">Melipona quadrifasciata</name>
    <dbReference type="NCBI Taxonomy" id="166423"/>
    <lineage>
        <taxon>Eukaryota</taxon>
        <taxon>Metazoa</taxon>
        <taxon>Ecdysozoa</taxon>
        <taxon>Arthropoda</taxon>
        <taxon>Hexapoda</taxon>
        <taxon>Insecta</taxon>
        <taxon>Pterygota</taxon>
        <taxon>Neoptera</taxon>
        <taxon>Endopterygota</taxon>
        <taxon>Hymenoptera</taxon>
        <taxon>Apocrita</taxon>
        <taxon>Aculeata</taxon>
        <taxon>Apoidea</taxon>
        <taxon>Anthophila</taxon>
        <taxon>Apidae</taxon>
        <taxon>Melipona</taxon>
    </lineage>
</organism>
<dbReference type="Proteomes" id="UP000053105">
    <property type="component" value="Unassembled WGS sequence"/>
</dbReference>